<feature type="region of interest" description="Disordered" evidence="2">
    <location>
        <begin position="314"/>
        <end position="363"/>
    </location>
</feature>
<proteinExistence type="predicted"/>
<sequence>MCTIRQTFHPSCQLQTLLLTRQNLWLSNEINNQIFHRIFRIDQTIMATLHKTDRNGSITESFQCKCTKSETKMDRQSKPYLEKIAASIEERHCDLTGRHRYLREKITTMERSIPALMAYNMWKSGKTCDDAPFCKIREIMKKLSPDLDPTEKLLRNLKSTVKDLNTETTELHDKIIDADVKLEEADIELESLELANKEMNDQADKIEKEIRNYEGASLHSIHSDDVVCLTKIHQLAKDELELKNCITQLEEKEILYVEQLDRLLASREFQTISGNNKMLKRIQDLENNEKKMYCALQFYKNNVQQLKKELVRKKSDNNIDTTKGVTNPKQVRDKAQKIEEKEIDPSKTSKNRNEISNEETDQLKKVKRPVLESKLCICLKKFNHKIGPTSLKLTKSSTKMCPNVRSLKSNYARKNPCSVNLPCDLPPCAVLSNCPRAPCDFDIASNNSYSSSCNKCRLSQNKNECRCNCKGKCAYGLSSVPCRCGAGPSCPLDKGYQPVAESLLHVSANNSDSDEEYCECCSCGCEDSDNSTCCYN</sequence>
<reference evidence="3 4" key="1">
    <citation type="journal article" date="2024" name="Ann. Entomol. Soc. Am.">
        <title>Genomic analyses of the southern and eastern yellowjacket wasps (Hymenoptera: Vespidae) reveal evolutionary signatures of social life.</title>
        <authorList>
            <person name="Catto M.A."/>
            <person name="Caine P.B."/>
            <person name="Orr S.E."/>
            <person name="Hunt B.G."/>
            <person name="Goodisman M.A.D."/>
        </authorList>
    </citation>
    <scope>NUCLEOTIDE SEQUENCE [LARGE SCALE GENOMIC DNA]</scope>
    <source>
        <strain evidence="3">232</strain>
        <tissue evidence="3">Head and thorax</tissue>
    </source>
</reference>
<dbReference type="AlphaFoldDB" id="A0ABD2CUX5"/>
<feature type="compositionally biased region" description="Polar residues" evidence="2">
    <location>
        <begin position="318"/>
        <end position="329"/>
    </location>
</feature>
<keyword evidence="4" id="KW-1185">Reference proteome</keyword>
<comment type="caution">
    <text evidence="3">The sequence shown here is derived from an EMBL/GenBank/DDBJ whole genome shotgun (WGS) entry which is preliminary data.</text>
</comment>
<feature type="compositionally biased region" description="Basic and acidic residues" evidence="2">
    <location>
        <begin position="330"/>
        <end position="355"/>
    </location>
</feature>
<dbReference type="EMBL" id="JAYRBN010000031">
    <property type="protein sequence ID" value="KAL2748564.1"/>
    <property type="molecule type" value="Genomic_DNA"/>
</dbReference>
<evidence type="ECO:0000313" key="3">
    <source>
        <dbReference type="EMBL" id="KAL2748564.1"/>
    </source>
</evidence>
<protein>
    <submittedName>
        <fullName evidence="3">Kinetochore protein SLK19-like</fullName>
    </submittedName>
</protein>
<evidence type="ECO:0000256" key="2">
    <source>
        <dbReference type="SAM" id="MobiDB-lite"/>
    </source>
</evidence>
<organism evidence="3 4">
    <name type="scientific">Vespula maculifrons</name>
    <name type="common">Eastern yellow jacket</name>
    <name type="synonym">Wasp</name>
    <dbReference type="NCBI Taxonomy" id="7453"/>
    <lineage>
        <taxon>Eukaryota</taxon>
        <taxon>Metazoa</taxon>
        <taxon>Ecdysozoa</taxon>
        <taxon>Arthropoda</taxon>
        <taxon>Hexapoda</taxon>
        <taxon>Insecta</taxon>
        <taxon>Pterygota</taxon>
        <taxon>Neoptera</taxon>
        <taxon>Endopterygota</taxon>
        <taxon>Hymenoptera</taxon>
        <taxon>Apocrita</taxon>
        <taxon>Aculeata</taxon>
        <taxon>Vespoidea</taxon>
        <taxon>Vespidae</taxon>
        <taxon>Vespinae</taxon>
        <taxon>Vespula</taxon>
    </lineage>
</organism>
<accession>A0ABD2CUX5</accession>
<dbReference type="Proteomes" id="UP001607303">
    <property type="component" value="Unassembled WGS sequence"/>
</dbReference>
<gene>
    <name evidence="3" type="ORF">V1477_003207</name>
</gene>
<feature type="coiled-coil region" evidence="1">
    <location>
        <begin position="154"/>
        <end position="216"/>
    </location>
</feature>
<keyword evidence="1" id="KW-0175">Coiled coil</keyword>
<name>A0ABD2CUX5_VESMC</name>
<evidence type="ECO:0000256" key="1">
    <source>
        <dbReference type="SAM" id="Coils"/>
    </source>
</evidence>
<evidence type="ECO:0000313" key="4">
    <source>
        <dbReference type="Proteomes" id="UP001607303"/>
    </source>
</evidence>